<proteinExistence type="predicted"/>
<name>A0A2R6W2W2_MARPO</name>
<evidence type="ECO:0000313" key="1">
    <source>
        <dbReference type="EMBL" id="PTQ28194.1"/>
    </source>
</evidence>
<evidence type="ECO:0000313" key="2">
    <source>
        <dbReference type="Proteomes" id="UP000244005"/>
    </source>
</evidence>
<dbReference type="AlphaFoldDB" id="A0A2R6W2W2"/>
<gene>
    <name evidence="1" type="ORF">MARPO_0170s0002</name>
</gene>
<sequence>MHEGRECAVARYGGPRDDRSAWTYSATITMSPLGRNIAIKSTSLRNAACDERSMTTSIDRPASRIGGLV</sequence>
<accession>A0A2R6W2W2</accession>
<organism evidence="1 2">
    <name type="scientific">Marchantia polymorpha</name>
    <name type="common">Common liverwort</name>
    <name type="synonym">Marchantia aquatica</name>
    <dbReference type="NCBI Taxonomy" id="3197"/>
    <lineage>
        <taxon>Eukaryota</taxon>
        <taxon>Viridiplantae</taxon>
        <taxon>Streptophyta</taxon>
        <taxon>Embryophyta</taxon>
        <taxon>Marchantiophyta</taxon>
        <taxon>Marchantiopsida</taxon>
        <taxon>Marchantiidae</taxon>
        <taxon>Marchantiales</taxon>
        <taxon>Marchantiaceae</taxon>
        <taxon>Marchantia</taxon>
    </lineage>
</organism>
<reference evidence="2" key="1">
    <citation type="journal article" date="2017" name="Cell">
        <title>Insights into land plant evolution garnered from the Marchantia polymorpha genome.</title>
        <authorList>
            <person name="Bowman J.L."/>
            <person name="Kohchi T."/>
            <person name="Yamato K.T."/>
            <person name="Jenkins J."/>
            <person name="Shu S."/>
            <person name="Ishizaki K."/>
            <person name="Yamaoka S."/>
            <person name="Nishihama R."/>
            <person name="Nakamura Y."/>
            <person name="Berger F."/>
            <person name="Adam C."/>
            <person name="Aki S.S."/>
            <person name="Althoff F."/>
            <person name="Araki T."/>
            <person name="Arteaga-Vazquez M.A."/>
            <person name="Balasubrmanian S."/>
            <person name="Barry K."/>
            <person name="Bauer D."/>
            <person name="Boehm C.R."/>
            <person name="Briginshaw L."/>
            <person name="Caballero-Perez J."/>
            <person name="Catarino B."/>
            <person name="Chen F."/>
            <person name="Chiyoda S."/>
            <person name="Chovatia M."/>
            <person name="Davies K.M."/>
            <person name="Delmans M."/>
            <person name="Demura T."/>
            <person name="Dierschke T."/>
            <person name="Dolan L."/>
            <person name="Dorantes-Acosta A.E."/>
            <person name="Eklund D.M."/>
            <person name="Florent S.N."/>
            <person name="Flores-Sandoval E."/>
            <person name="Fujiyama A."/>
            <person name="Fukuzawa H."/>
            <person name="Galik B."/>
            <person name="Grimanelli D."/>
            <person name="Grimwood J."/>
            <person name="Grossniklaus U."/>
            <person name="Hamada T."/>
            <person name="Haseloff J."/>
            <person name="Hetherington A.J."/>
            <person name="Higo A."/>
            <person name="Hirakawa Y."/>
            <person name="Hundley H.N."/>
            <person name="Ikeda Y."/>
            <person name="Inoue K."/>
            <person name="Inoue S.I."/>
            <person name="Ishida S."/>
            <person name="Jia Q."/>
            <person name="Kakita M."/>
            <person name="Kanazawa T."/>
            <person name="Kawai Y."/>
            <person name="Kawashima T."/>
            <person name="Kennedy M."/>
            <person name="Kinose K."/>
            <person name="Kinoshita T."/>
            <person name="Kohara Y."/>
            <person name="Koide E."/>
            <person name="Komatsu K."/>
            <person name="Kopischke S."/>
            <person name="Kubo M."/>
            <person name="Kyozuka J."/>
            <person name="Lagercrantz U."/>
            <person name="Lin S.S."/>
            <person name="Lindquist E."/>
            <person name="Lipzen A.M."/>
            <person name="Lu C.W."/>
            <person name="De Luna E."/>
            <person name="Martienssen R.A."/>
            <person name="Minamino N."/>
            <person name="Mizutani M."/>
            <person name="Mizutani M."/>
            <person name="Mochizuki N."/>
            <person name="Monte I."/>
            <person name="Mosher R."/>
            <person name="Nagasaki H."/>
            <person name="Nakagami H."/>
            <person name="Naramoto S."/>
            <person name="Nishitani K."/>
            <person name="Ohtani M."/>
            <person name="Okamoto T."/>
            <person name="Okumura M."/>
            <person name="Phillips J."/>
            <person name="Pollak B."/>
            <person name="Reinders A."/>
            <person name="Rovekamp M."/>
            <person name="Sano R."/>
            <person name="Sawa S."/>
            <person name="Schmid M.W."/>
            <person name="Shirakawa M."/>
            <person name="Solano R."/>
            <person name="Spunde A."/>
            <person name="Suetsugu N."/>
            <person name="Sugano S."/>
            <person name="Sugiyama A."/>
            <person name="Sun R."/>
            <person name="Suzuki Y."/>
            <person name="Takenaka M."/>
            <person name="Takezawa D."/>
            <person name="Tomogane H."/>
            <person name="Tsuzuki M."/>
            <person name="Ueda T."/>
            <person name="Umeda M."/>
            <person name="Ward J.M."/>
            <person name="Watanabe Y."/>
            <person name="Yazaki K."/>
            <person name="Yokoyama R."/>
            <person name="Yoshitake Y."/>
            <person name="Yotsui I."/>
            <person name="Zachgo S."/>
            <person name="Schmutz J."/>
        </authorList>
    </citation>
    <scope>NUCLEOTIDE SEQUENCE [LARGE SCALE GENOMIC DNA]</scope>
    <source>
        <strain evidence="2">Tak-1</strain>
    </source>
</reference>
<dbReference type="EMBL" id="KZ772840">
    <property type="protein sequence ID" value="PTQ28194.1"/>
    <property type="molecule type" value="Genomic_DNA"/>
</dbReference>
<protein>
    <submittedName>
        <fullName evidence="1">Uncharacterized protein</fullName>
    </submittedName>
</protein>
<dbReference type="Proteomes" id="UP000244005">
    <property type="component" value="Unassembled WGS sequence"/>
</dbReference>
<keyword evidence="2" id="KW-1185">Reference proteome</keyword>